<gene>
    <name evidence="4" type="ORF">D7318_06255</name>
    <name evidence="3" type="ORF">D7319_04225</name>
</gene>
<reference evidence="5 6" key="1">
    <citation type="submission" date="2018-09" db="EMBL/GenBank/DDBJ databases">
        <title>Streptomyces sp. nov. DS1-2, an endophytic actinomycete isolated from roots of Dendrobium scabrilingue.</title>
        <authorList>
            <person name="Kuncharoen N."/>
            <person name="Kudo T."/>
            <person name="Ohkuma M."/>
            <person name="Yuki M."/>
            <person name="Tanasupawat S."/>
        </authorList>
    </citation>
    <scope>NUCLEOTIDE SEQUENCE [LARGE SCALE GENOMIC DNA]</scope>
    <source>
        <strain evidence="3 6">AZ1-7</strain>
        <strain evidence="4 5">DS1-2</strain>
    </source>
</reference>
<dbReference type="PROSITE" id="PS51257">
    <property type="entry name" value="PROKAR_LIPOPROTEIN"/>
    <property type="match status" value="1"/>
</dbReference>
<organism evidence="3 6">
    <name type="scientific">Streptomyces radicis</name>
    <dbReference type="NCBI Taxonomy" id="1750517"/>
    <lineage>
        <taxon>Bacteria</taxon>
        <taxon>Bacillati</taxon>
        <taxon>Actinomycetota</taxon>
        <taxon>Actinomycetes</taxon>
        <taxon>Kitasatosporales</taxon>
        <taxon>Streptomycetaceae</taxon>
        <taxon>Streptomyces</taxon>
    </lineage>
</organism>
<dbReference type="AlphaFoldDB" id="A0A3A9WGE5"/>
<evidence type="ECO:0000313" key="3">
    <source>
        <dbReference type="EMBL" id="RKN12098.1"/>
    </source>
</evidence>
<dbReference type="EMBL" id="RBDX01000002">
    <property type="protein sequence ID" value="RKN12098.1"/>
    <property type="molecule type" value="Genomic_DNA"/>
</dbReference>
<keyword evidence="2" id="KW-0732">Signal</keyword>
<evidence type="ECO:0000313" key="4">
    <source>
        <dbReference type="EMBL" id="RKN25849.1"/>
    </source>
</evidence>
<sequence>MKRSRSHRLWPTIVLVGALTFATACGGDDSSSDNGSGSGNGSGAGSGSDSGADSGSEENALCGTLTDEEITDAIGEHEPGTHDYVFGGCVWTASAADADGFTASIHAAQLPADQYESVAEIGEPIDGFGEGATYDDIHGELWFPCGDAFCGIKAGTADSGPRQDIATRLAQSLRDRV</sequence>
<evidence type="ECO:0008006" key="7">
    <source>
        <dbReference type="Google" id="ProtNLM"/>
    </source>
</evidence>
<dbReference type="Proteomes" id="UP000268652">
    <property type="component" value="Unassembled WGS sequence"/>
</dbReference>
<name>A0A3A9WGE5_9ACTN</name>
<accession>A0A3A9WGE5</accession>
<comment type="caution">
    <text evidence="3">The sequence shown here is derived from an EMBL/GenBank/DDBJ whole genome shotgun (WGS) entry which is preliminary data.</text>
</comment>
<feature type="signal peptide" evidence="2">
    <location>
        <begin position="1"/>
        <end position="26"/>
    </location>
</feature>
<dbReference type="OrthoDB" id="3381513at2"/>
<feature type="compositionally biased region" description="Gly residues" evidence="1">
    <location>
        <begin position="36"/>
        <end position="48"/>
    </location>
</feature>
<evidence type="ECO:0000256" key="2">
    <source>
        <dbReference type="SAM" id="SignalP"/>
    </source>
</evidence>
<feature type="chain" id="PRO_5038580501" description="DUF3558 domain-containing protein" evidence="2">
    <location>
        <begin position="27"/>
        <end position="177"/>
    </location>
</feature>
<dbReference type="RefSeq" id="WP_120695863.1">
    <property type="nucleotide sequence ID" value="NZ_RBDX01000002.1"/>
</dbReference>
<dbReference type="Proteomes" id="UP000275024">
    <property type="component" value="Unassembled WGS sequence"/>
</dbReference>
<evidence type="ECO:0000256" key="1">
    <source>
        <dbReference type="SAM" id="MobiDB-lite"/>
    </source>
</evidence>
<feature type="region of interest" description="Disordered" evidence="1">
    <location>
        <begin position="28"/>
        <end position="59"/>
    </location>
</feature>
<dbReference type="EMBL" id="RBDY01000003">
    <property type="protein sequence ID" value="RKN25849.1"/>
    <property type="molecule type" value="Genomic_DNA"/>
</dbReference>
<proteinExistence type="predicted"/>
<protein>
    <recommendedName>
        <fullName evidence="7">DUF3558 domain-containing protein</fullName>
    </recommendedName>
</protein>
<evidence type="ECO:0000313" key="5">
    <source>
        <dbReference type="Proteomes" id="UP000268652"/>
    </source>
</evidence>
<keyword evidence="5" id="KW-1185">Reference proteome</keyword>
<evidence type="ECO:0000313" key="6">
    <source>
        <dbReference type="Proteomes" id="UP000275024"/>
    </source>
</evidence>